<dbReference type="RefSeq" id="YP_009015782.1">
    <property type="nucleotide sequence ID" value="NC_023719.1"/>
</dbReference>
<proteinExistence type="predicted"/>
<evidence type="ECO:0000313" key="2">
    <source>
        <dbReference type="Proteomes" id="UP000009273"/>
    </source>
</evidence>
<evidence type="ECO:0000313" key="1">
    <source>
        <dbReference type="EMBL" id="AEO93737.1"/>
    </source>
</evidence>
<dbReference type="EMBL" id="JN638751">
    <property type="protein sequence ID" value="AEO93737.1"/>
    <property type="molecule type" value="Genomic_DNA"/>
</dbReference>
<sequence>MDRRDNASKDNTISNYTRVVERLKELLVMLSLFREVEIEYHYYSSRAKGITVFCDGFYFLDLTLYDPDHECIFECRNRSTYRDISTMKFDKYFDKIEEWIEDKLNKGEGSLV</sequence>
<dbReference type="GeneID" id="18563693"/>
<gene>
    <name evidence="1" type="primary">479</name>
    <name evidence="1" type="ORF">G_479</name>
</gene>
<dbReference type="KEGG" id="vg:18563693"/>
<name>G3MAM0_9CAUD</name>
<accession>G3MAM0</accession>
<keyword evidence="2" id="KW-1185">Reference proteome</keyword>
<reference evidence="1 2" key="1">
    <citation type="submission" date="2011-09" db="EMBL/GenBank/DDBJ databases">
        <authorList>
            <person name="Pope W.H."/>
            <person name="Pedulla M.L."/>
            <person name="Ford M.E."/>
            <person name="Peebles C.L."/>
            <person name="Hatfull G.H."/>
            <person name="Hendrix R.W."/>
        </authorList>
    </citation>
    <scope>NUCLEOTIDE SEQUENCE [LARGE SCALE GENOMIC DNA]</scope>
    <source>
        <strain evidence="1">G</strain>
    </source>
</reference>
<protein>
    <submittedName>
        <fullName evidence="1">Gp479</fullName>
    </submittedName>
</protein>
<dbReference type="Proteomes" id="UP000009273">
    <property type="component" value="Segment"/>
</dbReference>
<organism evidence="1 2">
    <name type="scientific">Bacillus phage G</name>
    <dbReference type="NCBI Taxonomy" id="2884420"/>
    <lineage>
        <taxon>Viruses</taxon>
        <taxon>Duplodnaviria</taxon>
        <taxon>Heunggongvirae</taxon>
        <taxon>Uroviricota</taxon>
        <taxon>Caudoviricetes</taxon>
        <taxon>Donellivirus</taxon>
        <taxon>Donellivirus gee</taxon>
    </lineage>
</organism>